<name>A0A834W8E5_9FABA</name>
<dbReference type="EMBL" id="JAAIUW010000010">
    <property type="protein sequence ID" value="KAF7812358.1"/>
    <property type="molecule type" value="Genomic_DNA"/>
</dbReference>
<evidence type="ECO:0000313" key="3">
    <source>
        <dbReference type="EMBL" id="KAF7812358.1"/>
    </source>
</evidence>
<feature type="coiled-coil region" evidence="1">
    <location>
        <begin position="328"/>
        <end position="376"/>
    </location>
</feature>
<dbReference type="GO" id="GO:0003964">
    <property type="term" value="F:RNA-directed DNA polymerase activity"/>
    <property type="evidence" value="ECO:0007669"/>
    <property type="project" value="UniProtKB-KW"/>
</dbReference>
<evidence type="ECO:0000313" key="4">
    <source>
        <dbReference type="Proteomes" id="UP000634136"/>
    </source>
</evidence>
<keyword evidence="1" id="KW-0175">Coiled coil</keyword>
<feature type="compositionally biased region" description="Basic and acidic residues" evidence="2">
    <location>
        <begin position="1"/>
        <end position="17"/>
    </location>
</feature>
<protein>
    <submittedName>
        <fullName evidence="3">Reverse transcriptase</fullName>
    </submittedName>
</protein>
<dbReference type="AlphaFoldDB" id="A0A834W8E5"/>
<feature type="region of interest" description="Disordered" evidence="2">
    <location>
        <begin position="1"/>
        <end position="32"/>
    </location>
</feature>
<feature type="compositionally biased region" description="Basic and acidic residues" evidence="2">
    <location>
        <begin position="233"/>
        <end position="251"/>
    </location>
</feature>
<dbReference type="Proteomes" id="UP000634136">
    <property type="component" value="Unassembled WGS sequence"/>
</dbReference>
<keyword evidence="3" id="KW-0695">RNA-directed DNA polymerase</keyword>
<comment type="caution">
    <text evidence="3">The sequence shown here is derived from an EMBL/GenBank/DDBJ whole genome shotgun (WGS) entry which is preliminary data.</text>
</comment>
<dbReference type="OrthoDB" id="1428759at2759"/>
<keyword evidence="4" id="KW-1185">Reference proteome</keyword>
<keyword evidence="3" id="KW-0548">Nucleotidyltransferase</keyword>
<proteinExistence type="predicted"/>
<reference evidence="3" key="1">
    <citation type="submission" date="2020-09" db="EMBL/GenBank/DDBJ databases">
        <title>Genome-Enabled Discovery of Anthraquinone Biosynthesis in Senna tora.</title>
        <authorList>
            <person name="Kang S.-H."/>
            <person name="Pandey R.P."/>
            <person name="Lee C.-M."/>
            <person name="Sim J.-S."/>
            <person name="Jeong J.-T."/>
            <person name="Choi B.-S."/>
            <person name="Jung M."/>
            <person name="Ginzburg D."/>
            <person name="Zhao K."/>
            <person name="Won S.Y."/>
            <person name="Oh T.-J."/>
            <person name="Yu Y."/>
            <person name="Kim N.-H."/>
            <person name="Lee O.R."/>
            <person name="Lee T.-H."/>
            <person name="Bashyal P."/>
            <person name="Kim T.-S."/>
            <person name="Lee W.-H."/>
            <person name="Kawkins C."/>
            <person name="Kim C.-K."/>
            <person name="Kim J.S."/>
            <person name="Ahn B.O."/>
            <person name="Rhee S.Y."/>
            <person name="Sohng J.K."/>
        </authorList>
    </citation>
    <scope>NUCLEOTIDE SEQUENCE</scope>
    <source>
        <tissue evidence="3">Leaf</tissue>
    </source>
</reference>
<accession>A0A834W8E5</accession>
<evidence type="ECO:0000256" key="1">
    <source>
        <dbReference type="SAM" id="Coils"/>
    </source>
</evidence>
<gene>
    <name evidence="3" type="ORF">G2W53_033334</name>
</gene>
<feature type="region of interest" description="Disordered" evidence="2">
    <location>
        <begin position="229"/>
        <end position="259"/>
    </location>
</feature>
<sequence length="546" mass="62045">MASHSKDEGSFSARENDGEMGLPYSEMGSPSWDDETWQSLVKEMRRMDGLISGRLPVDLRRVARGGENVKLIQELVPPQGVIASLPSHLDEWLSNEISSYVKRHKSILRSDVVLEALWQNYFLPAGRHGFGLASVGKEANVTYTDGLDFIMYKHIVQTLGIITPLTTLEMGVLNHLGVEPLVNVFFTFYKPIGKGDKWVNFQTRGKHGIILADLAKGRGYPENKTIMQRKKAREMPSQEHWEESVRGRPEAGEEEATNQSTLCEGWSLMGIKFDPKAKYNRLKVVVKQMKNKTCKMVSNREQLTIDLDATVIRSKKFELERDSTLTECKKLELKRDAALIDSKQLELKREIDQLEFKQLKTDIVDMGREVVELKEQIMATINFGWSNCLMGRFPQGTRMLMVSFPLNVISLKTWAKASVVENEGVEVTNRNEADPLYLVDHYIVWVVAWGKLTKPKSSGGMGFKCFFIFNLALVAKHTCRVLNNPNELWVKVLKGLHFQIRSSFKLARGLGFVAVVRPWSGCLEGLEILRKELSCRFGNGNKFQRK</sequence>
<evidence type="ECO:0000256" key="2">
    <source>
        <dbReference type="SAM" id="MobiDB-lite"/>
    </source>
</evidence>
<keyword evidence="3" id="KW-0808">Transferase</keyword>
<organism evidence="3 4">
    <name type="scientific">Senna tora</name>
    <dbReference type="NCBI Taxonomy" id="362788"/>
    <lineage>
        <taxon>Eukaryota</taxon>
        <taxon>Viridiplantae</taxon>
        <taxon>Streptophyta</taxon>
        <taxon>Embryophyta</taxon>
        <taxon>Tracheophyta</taxon>
        <taxon>Spermatophyta</taxon>
        <taxon>Magnoliopsida</taxon>
        <taxon>eudicotyledons</taxon>
        <taxon>Gunneridae</taxon>
        <taxon>Pentapetalae</taxon>
        <taxon>rosids</taxon>
        <taxon>fabids</taxon>
        <taxon>Fabales</taxon>
        <taxon>Fabaceae</taxon>
        <taxon>Caesalpinioideae</taxon>
        <taxon>Cassia clade</taxon>
        <taxon>Senna</taxon>
    </lineage>
</organism>